<dbReference type="EC" id="3.4.21.107" evidence="5"/>
<protein>
    <recommendedName>
        <fullName evidence="6">Probable periplasmic serine endoprotease DegP-like</fullName>
        <ecNumber evidence="5">3.4.21.107</ecNumber>
    </recommendedName>
    <alternativeName>
        <fullName evidence="12">Protease Do</fullName>
    </alternativeName>
</protein>
<proteinExistence type="inferred from homology"/>
<sequence length="347" mass="37358">REFVARVVGKDKRSDVALLKIDATGLPKVKIGSTEKLQVGEWVLAIGSPFGFDHSVTAGIVSAKGRSLPRENYVPFLQTDVAINPGNSGGPLFNMDGEVVGVNSQIYSRTGGYMGLSFAIPIEMAMNVVEQLRTKGHVTRGWLGVLIQDVTRELADSFGMKHPKGALVARVLPDSPAEKGGLQTGDIILSYDGKPIVDSSMLPPLVGSSQVDHRAQLTILRAGREQQVEITIGELPREEMRARTPAKPKQEESDYLGLVVGEVTPEVAEALELDPPKGVLVEKVKPGPAREAGLQPGDVIQMINNTRVDDVAGFKRQLATLPKGRSTAVLVLRPSGPIFLPMRIPEK</sequence>
<evidence type="ECO:0000256" key="11">
    <source>
        <dbReference type="ARBA" id="ARBA00023016"/>
    </source>
</evidence>
<evidence type="ECO:0000256" key="12">
    <source>
        <dbReference type="ARBA" id="ARBA00032850"/>
    </source>
</evidence>
<evidence type="ECO:0000259" key="13">
    <source>
        <dbReference type="PROSITE" id="PS50106"/>
    </source>
</evidence>
<dbReference type="PROSITE" id="PS50106">
    <property type="entry name" value="PDZ"/>
    <property type="match status" value="2"/>
</dbReference>
<reference evidence="14" key="1">
    <citation type="journal article" date="2020" name="mSystems">
        <title>Genome- and Community-Level Interaction Insights into Carbon Utilization and Element Cycling Functions of Hydrothermarchaeota in Hydrothermal Sediment.</title>
        <authorList>
            <person name="Zhou Z."/>
            <person name="Liu Y."/>
            <person name="Xu W."/>
            <person name="Pan J."/>
            <person name="Luo Z.H."/>
            <person name="Li M."/>
        </authorList>
    </citation>
    <scope>NUCLEOTIDE SEQUENCE [LARGE SCALE GENOMIC DNA]</scope>
    <source>
        <strain evidence="14">HyVt-443</strain>
    </source>
</reference>
<keyword evidence="11" id="KW-0346">Stress response</keyword>
<feature type="domain" description="PDZ" evidence="13">
    <location>
        <begin position="249"/>
        <end position="311"/>
    </location>
</feature>
<evidence type="ECO:0000256" key="8">
    <source>
        <dbReference type="ARBA" id="ARBA00022764"/>
    </source>
</evidence>
<comment type="catalytic activity">
    <reaction evidence="1">
        <text>Acts on substrates that are at least partially unfolded. The cleavage site P1 residue is normally between a pair of hydrophobic residues, such as Val-|-Val.</text>
        <dbReference type="EC" id="3.4.21.107"/>
    </reaction>
</comment>
<keyword evidence="8" id="KW-0574">Periplasm</keyword>
<evidence type="ECO:0000256" key="9">
    <source>
        <dbReference type="ARBA" id="ARBA00022801"/>
    </source>
</evidence>
<dbReference type="Gene3D" id="2.40.10.120">
    <property type="match status" value="1"/>
</dbReference>
<dbReference type="CDD" id="cd10839">
    <property type="entry name" value="cpPDZ1_DegP-like"/>
    <property type="match status" value="1"/>
</dbReference>
<feature type="non-terminal residue" evidence="14">
    <location>
        <position position="1"/>
    </location>
</feature>
<dbReference type="InterPro" id="IPR001478">
    <property type="entry name" value="PDZ"/>
</dbReference>
<name>A0A831RM35_9GAMM</name>
<evidence type="ECO:0000256" key="7">
    <source>
        <dbReference type="ARBA" id="ARBA00022670"/>
    </source>
</evidence>
<evidence type="ECO:0000256" key="1">
    <source>
        <dbReference type="ARBA" id="ARBA00001772"/>
    </source>
</evidence>
<dbReference type="SMART" id="SM00228">
    <property type="entry name" value="PDZ"/>
    <property type="match status" value="2"/>
</dbReference>
<dbReference type="Gene3D" id="2.30.42.10">
    <property type="match status" value="1"/>
</dbReference>
<dbReference type="InterPro" id="IPR009003">
    <property type="entry name" value="Peptidase_S1_PA"/>
</dbReference>
<evidence type="ECO:0000313" key="14">
    <source>
        <dbReference type="EMBL" id="HEB97060.1"/>
    </source>
</evidence>
<dbReference type="InterPro" id="IPR001940">
    <property type="entry name" value="Peptidase_S1C"/>
</dbReference>
<dbReference type="SUPFAM" id="SSF50494">
    <property type="entry name" value="Trypsin-like serine proteases"/>
    <property type="match status" value="1"/>
</dbReference>
<comment type="similarity">
    <text evidence="4">Belongs to the peptidase S1C family.</text>
</comment>
<dbReference type="Gene3D" id="2.30.42.60">
    <property type="match status" value="1"/>
</dbReference>
<dbReference type="PANTHER" id="PTHR22939:SF130">
    <property type="entry name" value="PERIPLASMIC SERINE ENDOPROTEASE DEGP-LIKE-RELATED"/>
    <property type="match status" value="1"/>
</dbReference>
<organism evidence="14">
    <name type="scientific">Sedimenticola thiotaurini</name>
    <dbReference type="NCBI Taxonomy" id="1543721"/>
    <lineage>
        <taxon>Bacteria</taxon>
        <taxon>Pseudomonadati</taxon>
        <taxon>Pseudomonadota</taxon>
        <taxon>Gammaproteobacteria</taxon>
        <taxon>Chromatiales</taxon>
        <taxon>Sedimenticolaceae</taxon>
        <taxon>Sedimenticola</taxon>
    </lineage>
</organism>
<evidence type="ECO:0000256" key="10">
    <source>
        <dbReference type="ARBA" id="ARBA00022825"/>
    </source>
</evidence>
<dbReference type="GO" id="GO:0004252">
    <property type="term" value="F:serine-type endopeptidase activity"/>
    <property type="evidence" value="ECO:0007669"/>
    <property type="project" value="InterPro"/>
</dbReference>
<dbReference type="Proteomes" id="UP000886251">
    <property type="component" value="Unassembled WGS sequence"/>
</dbReference>
<dbReference type="PRINTS" id="PR00834">
    <property type="entry name" value="PROTEASES2C"/>
</dbReference>
<dbReference type="SUPFAM" id="SSF50156">
    <property type="entry name" value="PDZ domain-like"/>
    <property type="match status" value="2"/>
</dbReference>
<dbReference type="GO" id="GO:0006508">
    <property type="term" value="P:proteolysis"/>
    <property type="evidence" value="ECO:0007669"/>
    <property type="project" value="UniProtKB-KW"/>
</dbReference>
<feature type="domain" description="PDZ" evidence="13">
    <location>
        <begin position="127"/>
        <end position="196"/>
    </location>
</feature>
<evidence type="ECO:0000256" key="3">
    <source>
        <dbReference type="ARBA" id="ARBA00004418"/>
    </source>
</evidence>
<dbReference type="Pfam" id="PF13365">
    <property type="entry name" value="Trypsin_2"/>
    <property type="match status" value="1"/>
</dbReference>
<dbReference type="AlphaFoldDB" id="A0A831RM35"/>
<evidence type="ECO:0000256" key="2">
    <source>
        <dbReference type="ARBA" id="ARBA00002610"/>
    </source>
</evidence>
<dbReference type="Pfam" id="PF13180">
    <property type="entry name" value="PDZ_2"/>
    <property type="match status" value="2"/>
</dbReference>
<comment type="caution">
    <text evidence="14">The sequence shown here is derived from an EMBL/GenBank/DDBJ whole genome shotgun (WGS) entry which is preliminary data.</text>
</comment>
<evidence type="ECO:0000256" key="6">
    <source>
        <dbReference type="ARBA" id="ARBA00013958"/>
    </source>
</evidence>
<comment type="function">
    <text evidence="2">Might be efficient in the degradation of transiently denatured and unfolded proteins which accumulate in the periplasm following stress conditions.</text>
</comment>
<evidence type="ECO:0000256" key="4">
    <source>
        <dbReference type="ARBA" id="ARBA00010541"/>
    </source>
</evidence>
<dbReference type="PANTHER" id="PTHR22939">
    <property type="entry name" value="SERINE PROTEASE FAMILY S1C HTRA-RELATED"/>
    <property type="match status" value="1"/>
</dbReference>
<evidence type="ECO:0000256" key="5">
    <source>
        <dbReference type="ARBA" id="ARBA00013035"/>
    </source>
</evidence>
<gene>
    <name evidence="14" type="ORF">ENI96_11595</name>
</gene>
<comment type="subcellular location">
    <subcellularLocation>
        <location evidence="3">Periplasm</location>
    </subcellularLocation>
</comment>
<dbReference type="EMBL" id="DRKP01000138">
    <property type="protein sequence ID" value="HEB97060.1"/>
    <property type="molecule type" value="Genomic_DNA"/>
</dbReference>
<keyword evidence="10" id="KW-0720">Serine protease</keyword>
<keyword evidence="7" id="KW-0645">Protease</keyword>
<dbReference type="InterPro" id="IPR036034">
    <property type="entry name" value="PDZ_sf"/>
</dbReference>
<keyword evidence="9" id="KW-0378">Hydrolase</keyword>
<accession>A0A831RM35</accession>